<keyword evidence="1" id="KW-0175">Coiled coil</keyword>
<accession>A0ABT5D9Q7</accession>
<dbReference type="EMBL" id="JAQNDM010000002">
    <property type="protein sequence ID" value="MDC0709805.1"/>
    <property type="molecule type" value="Genomic_DNA"/>
</dbReference>
<dbReference type="RefSeq" id="WP_272138676.1">
    <property type="nucleotide sequence ID" value="NZ_JAQNDM010000002.1"/>
</dbReference>
<organism evidence="2 3">
    <name type="scientific">Stigmatella ashevillensis</name>
    <dbReference type="NCBI Taxonomy" id="2995309"/>
    <lineage>
        <taxon>Bacteria</taxon>
        <taxon>Pseudomonadati</taxon>
        <taxon>Myxococcota</taxon>
        <taxon>Myxococcia</taxon>
        <taxon>Myxococcales</taxon>
        <taxon>Cystobacterineae</taxon>
        <taxon>Archangiaceae</taxon>
        <taxon>Stigmatella</taxon>
    </lineage>
</organism>
<comment type="caution">
    <text evidence="2">The sequence shown here is derived from an EMBL/GenBank/DDBJ whole genome shotgun (WGS) entry which is preliminary data.</text>
</comment>
<feature type="coiled-coil region" evidence="1">
    <location>
        <begin position="11"/>
        <end position="70"/>
    </location>
</feature>
<gene>
    <name evidence="2" type="ORF">POL68_15135</name>
</gene>
<evidence type="ECO:0000313" key="2">
    <source>
        <dbReference type="EMBL" id="MDC0709805.1"/>
    </source>
</evidence>
<evidence type="ECO:0000313" key="3">
    <source>
        <dbReference type="Proteomes" id="UP001221838"/>
    </source>
</evidence>
<evidence type="ECO:0000256" key="1">
    <source>
        <dbReference type="SAM" id="Coils"/>
    </source>
</evidence>
<reference evidence="2 3" key="1">
    <citation type="submission" date="2022-11" db="EMBL/GenBank/DDBJ databases">
        <title>Minimal conservation of predation-associated metabolite biosynthetic gene clusters underscores biosynthetic potential of Myxococcota including descriptions for ten novel species: Archangium lansinium sp. nov., Myxococcus landrumus sp. nov., Nannocystis bai.</title>
        <authorList>
            <person name="Ahearne A."/>
            <person name="Stevens C."/>
            <person name="Dowd S."/>
        </authorList>
    </citation>
    <scope>NUCLEOTIDE SEQUENCE [LARGE SCALE GENOMIC DNA]</scope>
    <source>
        <strain evidence="2 3">NCWAL01</strain>
    </source>
</reference>
<name>A0ABT5D9Q7_9BACT</name>
<keyword evidence="3" id="KW-1185">Reference proteome</keyword>
<dbReference type="Proteomes" id="UP001221838">
    <property type="component" value="Unassembled WGS sequence"/>
</dbReference>
<proteinExistence type="predicted"/>
<protein>
    <submittedName>
        <fullName evidence="2">Uncharacterized protein</fullName>
    </submittedName>
</protein>
<sequence>MSETRALRNTLEATQAELRRSKLHLDKLRSHHERERASLQQALETARQEVAELHRRHEELLEARAQRQAEAALEQAVSVVIGPPATSPTALVALVRRPEPLEQALPVLSRLTGLPPADLRLRLAMILPCVLVRVPMAEADALLKALHAEGFLAVSSEVPSRLAEGLMLVRRFTLTDEGLQLEGLRGQRQHMAYDRLRLLVRGRRLTTSVEKRLEWSLPDPRPLAGRRGFAVQELTQHEFKKEEHNPFLWAYFEGLRVTFRQGTQFQGLGDRRGSTLYESLQNLTGALRQRATQAVVDERLMGMPRFSLPLVEQERSQELFADLLFQAVKQQVWP</sequence>